<dbReference type="SUPFAM" id="SSF51679">
    <property type="entry name" value="Bacterial luciferase-like"/>
    <property type="match status" value="1"/>
</dbReference>
<dbReference type="InterPro" id="IPR019922">
    <property type="entry name" value="Lucif-like_OxRdatse_MSMEG_4141"/>
</dbReference>
<dbReference type="NCBIfam" id="TIGR03620">
    <property type="entry name" value="F420_MSMEG_4141"/>
    <property type="match status" value="1"/>
</dbReference>
<comment type="caution">
    <text evidence="1">The sequence shown here is derived from an EMBL/GenBank/DDBJ whole genome shotgun (WGS) entry which is preliminary data.</text>
</comment>
<organism evidence="1 2">
    <name type="scientific">Herbiconiux aconitum</name>
    <dbReference type="NCBI Taxonomy" id="2970913"/>
    <lineage>
        <taxon>Bacteria</taxon>
        <taxon>Bacillati</taxon>
        <taxon>Actinomycetota</taxon>
        <taxon>Actinomycetes</taxon>
        <taxon>Micrococcales</taxon>
        <taxon>Microbacteriaceae</taxon>
        <taxon>Herbiconiux</taxon>
    </lineage>
</organism>
<dbReference type="EMBL" id="JANLCM010000001">
    <property type="protein sequence ID" value="MCS5717175.1"/>
    <property type="molecule type" value="Genomic_DNA"/>
</dbReference>
<evidence type="ECO:0000313" key="1">
    <source>
        <dbReference type="EMBL" id="MCS5717175.1"/>
    </source>
</evidence>
<protein>
    <submittedName>
        <fullName evidence="1">TIGR03620 family F420-dependent LLM class oxidoreductase</fullName>
    </submittedName>
</protein>
<dbReference type="RefSeq" id="WP_259505228.1">
    <property type="nucleotide sequence ID" value="NZ_JANLCM010000001.1"/>
</dbReference>
<name>A0ABT2GLS9_9MICO</name>
<gene>
    <name evidence="1" type="ORF">N1027_03390</name>
</gene>
<reference evidence="1" key="1">
    <citation type="submission" date="2022-08" db="EMBL/GenBank/DDBJ databases">
        <authorList>
            <person name="Deng Y."/>
            <person name="Han X.-F."/>
            <person name="Zhang Y.-Q."/>
        </authorList>
    </citation>
    <scope>NUCLEOTIDE SEQUENCE</scope>
    <source>
        <strain evidence="1">CPCC 205763</strain>
    </source>
</reference>
<dbReference type="InterPro" id="IPR036661">
    <property type="entry name" value="Luciferase-like_sf"/>
</dbReference>
<accession>A0ABT2GLS9</accession>
<sequence length="298" mass="31313">MSTSTTPPLGRLGIWSLELRGPSKAEIHDAAAALDADGWRALWIAGANGPGIWHDADGLLSAAPRSTVAFGVMSIWSPDARVAAGEHQRLTDRHGRRLIAGLGVSNADAAASAGQEFGTPLSAMNRYLDELDGAPAPLGVGVGVGVGDRMLGALGPRMVALAGRRAAGIHPFLVTPESNAVNRDLLGPDGLIAPHQAVVLETDPSKAREIARRGIGMFIGFPSYQQNLRRLGFGDDDLVPGGSDRLIDATVAWGSLDDIRRRIGEHWDAGADHVALHVLTAHRGLPTAEWSELSALLD</sequence>
<evidence type="ECO:0000313" key="2">
    <source>
        <dbReference type="Proteomes" id="UP001165584"/>
    </source>
</evidence>
<dbReference type="Proteomes" id="UP001165584">
    <property type="component" value="Unassembled WGS sequence"/>
</dbReference>
<keyword evidence="2" id="KW-1185">Reference proteome</keyword>
<proteinExistence type="predicted"/>
<dbReference type="Gene3D" id="3.20.20.30">
    <property type="entry name" value="Luciferase-like domain"/>
    <property type="match status" value="1"/>
</dbReference>